<feature type="region of interest" description="Disordered" evidence="1">
    <location>
        <begin position="250"/>
        <end position="276"/>
    </location>
</feature>
<gene>
    <name evidence="3" type="ORF">LOD99_11515</name>
</gene>
<accession>A0AAV7JK28</accession>
<sequence length="577" mass="65966">MDLSESRGLRKHTEIKKIKNLPKSADEKYVFGIAIKKRVFIVCAEDAMNYSDWTWSLHSAITQSNPEVVQQSIGNFVGNRTDPFQWIGDDTDCYESDSSSSEDDAIQATRENSKLDLQTIQKMKKSASKQSLKSDSWKEDRIKLVQTPDGLKMKQNSKTETKNSSKYLPAKFPLKDRFNSTTNWSQNHSAPSTPTLSHKPKYSYDQSESSKSKLARASTPLGAMSSKMRSSLSKIKISGSMNDLRDVIRPQSSLERAAPSKLLKRSSSGTTADEEQRAARALEECLDEVEVFKQQIETFLGKEVLLEQDLTRMIHDKSLHPNGYRKFKGMRDTVRSILQNLYKGLVAVAEPPFIRKEAATVLAKFQFTIYKIPSSPQRPASSLMLQTLGGRRLEWDYFDPPADCCLHYYLQLQLGDDGIRLVDIMTTFQCEMFWENLLRGKESKFSIQIERGVAKWQKDLEKRLGRRIGMFVDITELLREVPDQSIRYKAVEGVGNNFCKDSLGKLVDILDNLVENQLIKKQLRKRLRYIELAPLPKDSEKDKVVEWHDGGLVVRAKWHNGVTIQYIDIFQCFESET</sequence>
<evidence type="ECO:0000313" key="3">
    <source>
        <dbReference type="EMBL" id="KAI6649146.1"/>
    </source>
</evidence>
<dbReference type="EMBL" id="JAKMXF010000321">
    <property type="protein sequence ID" value="KAI6649146.1"/>
    <property type="molecule type" value="Genomic_DNA"/>
</dbReference>
<evidence type="ECO:0000313" key="4">
    <source>
        <dbReference type="Proteomes" id="UP001165289"/>
    </source>
</evidence>
<evidence type="ECO:0000256" key="1">
    <source>
        <dbReference type="SAM" id="MobiDB-lite"/>
    </source>
</evidence>
<feature type="compositionally biased region" description="Polar residues" evidence="1">
    <location>
        <begin position="179"/>
        <end position="196"/>
    </location>
</feature>
<feature type="domain" description="PH" evidence="2">
    <location>
        <begin position="1"/>
        <end position="62"/>
    </location>
</feature>
<organism evidence="3 4">
    <name type="scientific">Oopsacas minuta</name>
    <dbReference type="NCBI Taxonomy" id="111878"/>
    <lineage>
        <taxon>Eukaryota</taxon>
        <taxon>Metazoa</taxon>
        <taxon>Porifera</taxon>
        <taxon>Hexactinellida</taxon>
        <taxon>Hexasterophora</taxon>
        <taxon>Lyssacinosida</taxon>
        <taxon>Leucopsacidae</taxon>
        <taxon>Oopsacas</taxon>
    </lineage>
</organism>
<proteinExistence type="predicted"/>
<dbReference type="Proteomes" id="UP001165289">
    <property type="component" value="Unassembled WGS sequence"/>
</dbReference>
<name>A0AAV7JK28_9METZ</name>
<feature type="region of interest" description="Disordered" evidence="1">
    <location>
        <begin position="93"/>
        <end position="227"/>
    </location>
</feature>
<protein>
    <recommendedName>
        <fullName evidence="2">PH domain-containing protein</fullName>
    </recommendedName>
</protein>
<dbReference type="AlphaFoldDB" id="A0AAV7JK28"/>
<keyword evidence="4" id="KW-1185">Reference proteome</keyword>
<dbReference type="PROSITE" id="PS50003">
    <property type="entry name" value="PH_DOMAIN"/>
    <property type="match status" value="1"/>
</dbReference>
<feature type="compositionally biased region" description="Acidic residues" evidence="1">
    <location>
        <begin position="93"/>
        <end position="105"/>
    </location>
</feature>
<dbReference type="InterPro" id="IPR001849">
    <property type="entry name" value="PH_domain"/>
</dbReference>
<evidence type="ECO:0000259" key="2">
    <source>
        <dbReference type="PROSITE" id="PS50003"/>
    </source>
</evidence>
<comment type="caution">
    <text evidence="3">The sequence shown here is derived from an EMBL/GenBank/DDBJ whole genome shotgun (WGS) entry which is preliminary data.</text>
</comment>
<reference evidence="3 4" key="1">
    <citation type="journal article" date="2023" name="BMC Biol.">
        <title>The compact genome of the sponge Oopsacas minuta (Hexactinellida) is lacking key metazoan core genes.</title>
        <authorList>
            <person name="Santini S."/>
            <person name="Schenkelaars Q."/>
            <person name="Jourda C."/>
            <person name="Duchesne M."/>
            <person name="Belahbib H."/>
            <person name="Rocher C."/>
            <person name="Selva M."/>
            <person name="Riesgo A."/>
            <person name="Vervoort M."/>
            <person name="Leys S.P."/>
            <person name="Kodjabachian L."/>
            <person name="Le Bivic A."/>
            <person name="Borchiellini C."/>
            <person name="Claverie J.M."/>
            <person name="Renard E."/>
        </authorList>
    </citation>
    <scope>NUCLEOTIDE SEQUENCE [LARGE SCALE GENOMIC DNA]</scope>
    <source>
        <strain evidence="3">SPO-2</strain>
    </source>
</reference>